<gene>
    <name evidence="1" type="ORF">BDM02DRAFT_443846</name>
</gene>
<sequence length="203" mass="22506">MPTPRYEFYETEDRLTLSIFDKGVDLADVQIKFEPRAFSYIRGDNVVQLEPLKGQIDTEKSDYAIGKVKIEVRFVKVAAIRWGGLVGDAPDPLNAFPTTTTTTAAASAGHKPFYKNWDGITNKILADDKPVTTSEDPNAGGDAAVNKFFQEIYGNADENTKRAMMKSFVESGGTTLSTNWEEVSRGTVEVKPPQGSEWKKWAM</sequence>
<protein>
    <submittedName>
        <fullName evidence="1">SGS-domain-containing protein</fullName>
    </submittedName>
</protein>
<reference evidence="1" key="1">
    <citation type="submission" date="2019-10" db="EMBL/GenBank/DDBJ databases">
        <authorList>
            <consortium name="DOE Joint Genome Institute"/>
            <person name="Kuo A."/>
            <person name="Miyauchi S."/>
            <person name="Kiss E."/>
            <person name="Drula E."/>
            <person name="Kohler A."/>
            <person name="Sanchez-Garcia M."/>
            <person name="Andreopoulos B."/>
            <person name="Barry K.W."/>
            <person name="Bonito G."/>
            <person name="Buee M."/>
            <person name="Carver A."/>
            <person name="Chen C."/>
            <person name="Cichocki N."/>
            <person name="Clum A."/>
            <person name="Culley D."/>
            <person name="Crous P.W."/>
            <person name="Fauchery L."/>
            <person name="Girlanda M."/>
            <person name="Hayes R."/>
            <person name="Keri Z."/>
            <person name="Labutti K."/>
            <person name="Lipzen A."/>
            <person name="Lombard V."/>
            <person name="Magnuson J."/>
            <person name="Maillard F."/>
            <person name="Morin E."/>
            <person name="Murat C."/>
            <person name="Nolan M."/>
            <person name="Ohm R."/>
            <person name="Pangilinan J."/>
            <person name="Pereira M."/>
            <person name="Perotto S."/>
            <person name="Peter M."/>
            <person name="Riley R."/>
            <person name="Sitrit Y."/>
            <person name="Stielow B."/>
            <person name="Szollosi G."/>
            <person name="Zifcakova L."/>
            <person name="Stursova M."/>
            <person name="Spatafora J.W."/>
            <person name="Tedersoo L."/>
            <person name="Vaario L.-M."/>
            <person name="Yamada A."/>
            <person name="Yan M."/>
            <person name="Wang P."/>
            <person name="Xu J."/>
            <person name="Bruns T."/>
            <person name="Baldrian P."/>
            <person name="Vilgalys R."/>
            <person name="Henrissat B."/>
            <person name="Grigoriev I.V."/>
            <person name="Hibbett D."/>
            <person name="Nagy L.G."/>
            <person name="Martin F.M."/>
        </authorList>
    </citation>
    <scope>NUCLEOTIDE SEQUENCE</scope>
    <source>
        <strain evidence="1">P2</strain>
    </source>
</reference>
<reference evidence="1" key="2">
    <citation type="journal article" date="2020" name="Nat. Commun.">
        <title>Large-scale genome sequencing of mycorrhizal fungi provides insights into the early evolution of symbiotic traits.</title>
        <authorList>
            <person name="Miyauchi S."/>
            <person name="Kiss E."/>
            <person name="Kuo A."/>
            <person name="Drula E."/>
            <person name="Kohler A."/>
            <person name="Sanchez-Garcia M."/>
            <person name="Morin E."/>
            <person name="Andreopoulos B."/>
            <person name="Barry K.W."/>
            <person name="Bonito G."/>
            <person name="Buee M."/>
            <person name="Carver A."/>
            <person name="Chen C."/>
            <person name="Cichocki N."/>
            <person name="Clum A."/>
            <person name="Culley D."/>
            <person name="Crous P.W."/>
            <person name="Fauchery L."/>
            <person name="Girlanda M."/>
            <person name="Hayes R.D."/>
            <person name="Keri Z."/>
            <person name="LaButti K."/>
            <person name="Lipzen A."/>
            <person name="Lombard V."/>
            <person name="Magnuson J."/>
            <person name="Maillard F."/>
            <person name="Murat C."/>
            <person name="Nolan M."/>
            <person name="Ohm R.A."/>
            <person name="Pangilinan J."/>
            <person name="Pereira M.F."/>
            <person name="Perotto S."/>
            <person name="Peter M."/>
            <person name="Pfister S."/>
            <person name="Riley R."/>
            <person name="Sitrit Y."/>
            <person name="Stielow J.B."/>
            <person name="Szollosi G."/>
            <person name="Zifcakova L."/>
            <person name="Stursova M."/>
            <person name="Spatafora J.W."/>
            <person name="Tedersoo L."/>
            <person name="Vaario L.M."/>
            <person name="Yamada A."/>
            <person name="Yan M."/>
            <person name="Wang P."/>
            <person name="Xu J."/>
            <person name="Bruns T."/>
            <person name="Baldrian P."/>
            <person name="Vilgalys R."/>
            <person name="Dunand C."/>
            <person name="Henrissat B."/>
            <person name="Grigoriev I.V."/>
            <person name="Hibbett D."/>
            <person name="Nagy L.G."/>
            <person name="Martin F.M."/>
        </authorList>
    </citation>
    <scope>NUCLEOTIDE SEQUENCE</scope>
    <source>
        <strain evidence="1">P2</strain>
    </source>
</reference>
<accession>A0ACB6ZR04</accession>
<comment type="caution">
    <text evidence="1">The sequence shown here is derived from an EMBL/GenBank/DDBJ whole genome shotgun (WGS) entry which is preliminary data.</text>
</comment>
<keyword evidence="2" id="KW-1185">Reference proteome</keyword>
<dbReference type="Proteomes" id="UP000886501">
    <property type="component" value="Unassembled WGS sequence"/>
</dbReference>
<proteinExistence type="predicted"/>
<evidence type="ECO:0000313" key="2">
    <source>
        <dbReference type="Proteomes" id="UP000886501"/>
    </source>
</evidence>
<dbReference type="EMBL" id="MU117972">
    <property type="protein sequence ID" value="KAF9651868.1"/>
    <property type="molecule type" value="Genomic_DNA"/>
</dbReference>
<name>A0ACB6ZR04_THEGA</name>
<evidence type="ECO:0000313" key="1">
    <source>
        <dbReference type="EMBL" id="KAF9651868.1"/>
    </source>
</evidence>
<organism evidence="1 2">
    <name type="scientific">Thelephora ganbajun</name>
    <name type="common">Ganba fungus</name>
    <dbReference type="NCBI Taxonomy" id="370292"/>
    <lineage>
        <taxon>Eukaryota</taxon>
        <taxon>Fungi</taxon>
        <taxon>Dikarya</taxon>
        <taxon>Basidiomycota</taxon>
        <taxon>Agaricomycotina</taxon>
        <taxon>Agaricomycetes</taxon>
        <taxon>Thelephorales</taxon>
        <taxon>Thelephoraceae</taxon>
        <taxon>Thelephora</taxon>
    </lineage>
</organism>